<evidence type="ECO:0000256" key="8">
    <source>
        <dbReference type="ARBA" id="ARBA00022991"/>
    </source>
</evidence>
<dbReference type="SMART" id="SM01021">
    <property type="entry name" value="Bac_rhodopsin"/>
    <property type="match status" value="1"/>
</dbReference>
<dbReference type="CDD" id="cd15241">
    <property type="entry name" value="7tm_ChRs"/>
    <property type="match status" value="1"/>
</dbReference>
<dbReference type="Proteomes" id="UP000075714">
    <property type="component" value="Unassembled WGS sequence"/>
</dbReference>
<dbReference type="EMBL" id="LSYV01000035">
    <property type="protein sequence ID" value="KXZ47652.1"/>
    <property type="molecule type" value="Genomic_DNA"/>
</dbReference>
<evidence type="ECO:0000256" key="11">
    <source>
        <dbReference type="SAM" id="MobiDB-lite"/>
    </source>
</evidence>
<comment type="subcellular location">
    <subcellularLocation>
        <location evidence="1">Membrane</location>
        <topology evidence="1">Multi-pass membrane protein</topology>
    </subcellularLocation>
</comment>
<feature type="transmembrane region" description="Helical" evidence="12">
    <location>
        <begin position="174"/>
        <end position="193"/>
    </location>
</feature>
<comment type="caution">
    <text evidence="13">The sequence shown here is derived from an EMBL/GenBank/DDBJ whole genome shotgun (WGS) entry which is preliminary data.</text>
</comment>
<accession>A0A150GCU3</accession>
<dbReference type="GO" id="GO:0007602">
    <property type="term" value="P:phototransduction"/>
    <property type="evidence" value="ECO:0007669"/>
    <property type="project" value="UniProtKB-KW"/>
</dbReference>
<name>A0A150GCU3_GONPE</name>
<keyword evidence="4" id="KW-0716">Sensory transduction</keyword>
<evidence type="ECO:0000256" key="1">
    <source>
        <dbReference type="ARBA" id="ARBA00004141"/>
    </source>
</evidence>
<dbReference type="Pfam" id="PF01036">
    <property type="entry name" value="Bac_rhodopsin"/>
    <property type="match status" value="1"/>
</dbReference>
<feature type="transmembrane region" description="Helical" evidence="12">
    <location>
        <begin position="110"/>
        <end position="129"/>
    </location>
</feature>
<feature type="compositionally biased region" description="Polar residues" evidence="11">
    <location>
        <begin position="580"/>
        <end position="593"/>
    </location>
</feature>
<evidence type="ECO:0000256" key="4">
    <source>
        <dbReference type="ARBA" id="ARBA00022606"/>
    </source>
</evidence>
<sequence>MSELRQAWGTVANVSQWFAFGVSVAILLFYAYEAYIATCGWEEVYVCCVELTKVVLEYFHEFDSPAMLYLGVGTRVQWLRYSEWLLTCPVILIHLSNLTGLKEDYSFKTMRLLVSDIGTIVFGATSAVCTGYLKWVFFAIGCVYGGFTFFTAGKVYREAYEAAPAGRCKWLVKVNAVIFFSSWTMYPVLFVLGPEGTGVISLLESTTAHTFVDLMSKNIWGLVGHTLRVAVWRHILTNGEASAGTMRQSISVSRAEVGKAMQRMSIGSQYGGANRVSIGSQNGGTASGPAGGNRLSIGSQSGILIPTGAATGAATGGRNSVCSQTGMAVPAVSTSGIVWTTTGAADQDDHKNRSSFWPSVGKGSAAVAPMPPTVSVKSRANTSTGMGGGNGSGKDHDAGKGHHSDVVVGSNMVIAKVGVSGAAADSPSHGAASPAATGRLISLPGPPAQPQTPQHVQRPGTPPTSEPSGGLQSAASAGGWTDAGAPQGSAPSPLPPPPQPQQRTATATGMGMEGAAGAARKSSSSMRLNVVAAAAVPISGPVDAIEDVEEEEVPPPTVPVEPPPPSDRRRSSVGDPASRPYTSQQRQQAQSPRTYPHLTAADI</sequence>
<dbReference type="PANTHER" id="PTHR28286:SF2">
    <property type="entry name" value="BACTERIORHODOPSIN _OPSIN, NOPA (EUROFUNG)"/>
    <property type="match status" value="1"/>
</dbReference>
<evidence type="ECO:0000256" key="10">
    <source>
        <dbReference type="ARBA" id="ARBA00023170"/>
    </source>
</evidence>
<feature type="region of interest" description="Disordered" evidence="11">
    <location>
        <begin position="422"/>
        <end position="603"/>
    </location>
</feature>
<feature type="compositionally biased region" description="Low complexity" evidence="11">
    <location>
        <begin position="466"/>
        <end position="491"/>
    </location>
</feature>
<dbReference type="PRINTS" id="PR00251">
    <property type="entry name" value="BACTRLOPSIN"/>
</dbReference>
<evidence type="ECO:0000256" key="5">
    <source>
        <dbReference type="ARBA" id="ARBA00022692"/>
    </source>
</evidence>
<keyword evidence="8" id="KW-0157">Chromophore</keyword>
<keyword evidence="5 12" id="KW-0812">Transmembrane</keyword>
<evidence type="ECO:0000256" key="7">
    <source>
        <dbReference type="ARBA" id="ARBA00022989"/>
    </source>
</evidence>
<dbReference type="Gene3D" id="1.20.1070.10">
    <property type="entry name" value="Rhodopsin 7-helix transmembrane proteins"/>
    <property type="match status" value="1"/>
</dbReference>
<protein>
    <submittedName>
        <fullName evidence="13">Uncharacterized protein</fullName>
    </submittedName>
</protein>
<gene>
    <name evidence="13" type="ORF">GPECTOR_34g811</name>
</gene>
<feature type="compositionally biased region" description="Pro residues" evidence="11">
    <location>
        <begin position="554"/>
        <end position="565"/>
    </location>
</feature>
<dbReference type="GO" id="GO:0009881">
    <property type="term" value="F:photoreceptor activity"/>
    <property type="evidence" value="ECO:0007669"/>
    <property type="project" value="UniProtKB-KW"/>
</dbReference>
<feature type="compositionally biased region" description="Low complexity" evidence="11">
    <location>
        <begin position="501"/>
        <end position="525"/>
    </location>
</feature>
<dbReference type="InterPro" id="IPR001425">
    <property type="entry name" value="Arc/bac/fun_rhodopsins"/>
</dbReference>
<feature type="compositionally biased region" description="Acidic residues" evidence="11">
    <location>
        <begin position="544"/>
        <end position="553"/>
    </location>
</feature>
<proteinExistence type="inferred from homology"/>
<dbReference type="GO" id="GO:0005886">
    <property type="term" value="C:plasma membrane"/>
    <property type="evidence" value="ECO:0007669"/>
    <property type="project" value="TreeGrafter"/>
</dbReference>
<evidence type="ECO:0000256" key="6">
    <source>
        <dbReference type="ARBA" id="ARBA00022925"/>
    </source>
</evidence>
<keyword evidence="9 12" id="KW-0472">Membrane</keyword>
<feature type="transmembrane region" description="Helical" evidence="12">
    <location>
        <begin position="135"/>
        <end position="153"/>
    </location>
</feature>
<keyword evidence="3" id="KW-0600">Photoreceptor protein</keyword>
<evidence type="ECO:0000256" key="2">
    <source>
        <dbReference type="ARBA" id="ARBA00008130"/>
    </source>
</evidence>
<dbReference type="OrthoDB" id="536545at2759"/>
<reference evidence="14" key="1">
    <citation type="journal article" date="2016" name="Nat. Commun.">
        <title>The Gonium pectorale genome demonstrates co-option of cell cycle regulation during the evolution of multicellularity.</title>
        <authorList>
            <person name="Hanschen E.R."/>
            <person name="Marriage T.N."/>
            <person name="Ferris P.J."/>
            <person name="Hamaji T."/>
            <person name="Toyoda A."/>
            <person name="Fujiyama A."/>
            <person name="Neme R."/>
            <person name="Noguchi H."/>
            <person name="Minakuchi Y."/>
            <person name="Suzuki M."/>
            <person name="Kawai-Toyooka H."/>
            <person name="Smith D.R."/>
            <person name="Sparks H."/>
            <person name="Anderson J."/>
            <person name="Bakaric R."/>
            <person name="Luria V."/>
            <person name="Karger A."/>
            <person name="Kirschner M.W."/>
            <person name="Durand P.M."/>
            <person name="Michod R.E."/>
            <person name="Nozaki H."/>
            <person name="Olson B.J."/>
        </authorList>
    </citation>
    <scope>NUCLEOTIDE SEQUENCE [LARGE SCALE GENOMIC DNA]</scope>
    <source>
        <strain evidence="14">NIES-2863</strain>
    </source>
</reference>
<evidence type="ECO:0000313" key="14">
    <source>
        <dbReference type="Proteomes" id="UP000075714"/>
    </source>
</evidence>
<feature type="transmembrane region" description="Helical" evidence="12">
    <location>
        <begin position="12"/>
        <end position="32"/>
    </location>
</feature>
<evidence type="ECO:0000256" key="9">
    <source>
        <dbReference type="ARBA" id="ARBA00023136"/>
    </source>
</evidence>
<dbReference type="STRING" id="33097.A0A150GCU3"/>
<feature type="region of interest" description="Disordered" evidence="11">
    <location>
        <begin position="362"/>
        <end position="404"/>
    </location>
</feature>
<dbReference type="AlphaFoldDB" id="A0A150GCU3"/>
<evidence type="ECO:0000256" key="12">
    <source>
        <dbReference type="SAM" id="Phobius"/>
    </source>
</evidence>
<dbReference type="PANTHER" id="PTHR28286">
    <property type="match status" value="1"/>
</dbReference>
<evidence type="ECO:0000256" key="3">
    <source>
        <dbReference type="ARBA" id="ARBA00022543"/>
    </source>
</evidence>
<keyword evidence="7 12" id="KW-1133">Transmembrane helix</keyword>
<dbReference type="SUPFAM" id="SSF81321">
    <property type="entry name" value="Family A G protein-coupled receptor-like"/>
    <property type="match status" value="1"/>
</dbReference>
<evidence type="ECO:0000313" key="13">
    <source>
        <dbReference type="EMBL" id="KXZ47652.1"/>
    </source>
</evidence>
<keyword evidence="14" id="KW-1185">Reference proteome</keyword>
<keyword evidence="6" id="KW-0681">Retinal protein</keyword>
<keyword evidence="10" id="KW-0675">Receptor</keyword>
<organism evidence="13 14">
    <name type="scientific">Gonium pectorale</name>
    <name type="common">Green alga</name>
    <dbReference type="NCBI Taxonomy" id="33097"/>
    <lineage>
        <taxon>Eukaryota</taxon>
        <taxon>Viridiplantae</taxon>
        <taxon>Chlorophyta</taxon>
        <taxon>core chlorophytes</taxon>
        <taxon>Chlorophyceae</taxon>
        <taxon>CS clade</taxon>
        <taxon>Chlamydomonadales</taxon>
        <taxon>Volvocaceae</taxon>
        <taxon>Gonium</taxon>
    </lineage>
</organism>
<comment type="similarity">
    <text evidence="2">Belongs to the archaeal/bacterial/fungal opsin family.</text>
</comment>
<feature type="compositionally biased region" description="Basic and acidic residues" evidence="11">
    <location>
        <begin position="393"/>
        <end position="404"/>
    </location>
</feature>